<evidence type="ECO:0000313" key="3">
    <source>
        <dbReference type="Proteomes" id="UP001501303"/>
    </source>
</evidence>
<accession>A0ABN2PJ28</accession>
<gene>
    <name evidence="2" type="ORF">GCM10009716_33600</name>
</gene>
<reference evidence="2 3" key="1">
    <citation type="journal article" date="2019" name="Int. J. Syst. Evol. Microbiol.">
        <title>The Global Catalogue of Microorganisms (GCM) 10K type strain sequencing project: providing services to taxonomists for standard genome sequencing and annotation.</title>
        <authorList>
            <consortium name="The Broad Institute Genomics Platform"/>
            <consortium name="The Broad Institute Genome Sequencing Center for Infectious Disease"/>
            <person name="Wu L."/>
            <person name="Ma J."/>
        </authorList>
    </citation>
    <scope>NUCLEOTIDE SEQUENCE [LARGE SCALE GENOMIC DNA]</scope>
    <source>
        <strain evidence="2 3">JCM 13581</strain>
    </source>
</reference>
<protein>
    <recommendedName>
        <fullName evidence="1">DUF5753 domain-containing protein</fullName>
    </recommendedName>
</protein>
<dbReference type="Pfam" id="PF19054">
    <property type="entry name" value="DUF5753"/>
    <property type="match status" value="1"/>
</dbReference>
<dbReference type="RefSeq" id="WP_344263152.1">
    <property type="nucleotide sequence ID" value="NZ_BAAAMJ010000032.1"/>
</dbReference>
<dbReference type="Proteomes" id="UP001501303">
    <property type="component" value="Unassembled WGS sequence"/>
</dbReference>
<evidence type="ECO:0000313" key="2">
    <source>
        <dbReference type="EMBL" id="GAA1922340.1"/>
    </source>
</evidence>
<evidence type="ECO:0000259" key="1">
    <source>
        <dbReference type="Pfam" id="PF19054"/>
    </source>
</evidence>
<dbReference type="InterPro" id="IPR043917">
    <property type="entry name" value="DUF5753"/>
</dbReference>
<keyword evidence="3" id="KW-1185">Reference proteome</keyword>
<dbReference type="EMBL" id="BAAAMJ010000032">
    <property type="protein sequence ID" value="GAA1922340.1"/>
    <property type="molecule type" value="Genomic_DNA"/>
</dbReference>
<sequence>MAVHSLGASSCPAESQAPESSIDGAFRLLHFPAGPPVAVVEPMTTSLHLEEDRHLARYETSFNHLRSEALNVRASRDHIHTVIKERYS</sequence>
<proteinExistence type="predicted"/>
<feature type="domain" description="DUF5753" evidence="1">
    <location>
        <begin position="17"/>
        <end position="80"/>
    </location>
</feature>
<organism evidence="2 3">
    <name type="scientific">Streptomyces sodiiphilus</name>
    <dbReference type="NCBI Taxonomy" id="226217"/>
    <lineage>
        <taxon>Bacteria</taxon>
        <taxon>Bacillati</taxon>
        <taxon>Actinomycetota</taxon>
        <taxon>Actinomycetes</taxon>
        <taxon>Kitasatosporales</taxon>
        <taxon>Streptomycetaceae</taxon>
        <taxon>Streptomyces</taxon>
    </lineage>
</organism>
<name>A0ABN2PJ28_9ACTN</name>
<comment type="caution">
    <text evidence="2">The sequence shown here is derived from an EMBL/GenBank/DDBJ whole genome shotgun (WGS) entry which is preliminary data.</text>
</comment>